<dbReference type="EMBL" id="QWDE01000001">
    <property type="protein sequence ID" value="RFZ84231.1"/>
    <property type="molecule type" value="Genomic_DNA"/>
</dbReference>
<evidence type="ECO:0000313" key="2">
    <source>
        <dbReference type="EMBL" id="RFZ84231.1"/>
    </source>
</evidence>
<evidence type="ECO:0000313" key="3">
    <source>
        <dbReference type="Proteomes" id="UP000260823"/>
    </source>
</evidence>
<reference evidence="2 3" key="1">
    <citation type="submission" date="2018-08" db="EMBL/GenBank/DDBJ databases">
        <title>Mucilaginibacter terrae sp. nov., isolated from manganese diggings.</title>
        <authorList>
            <person name="Huang Y."/>
            <person name="Zhou Z."/>
        </authorList>
    </citation>
    <scope>NUCLEOTIDE SEQUENCE [LARGE SCALE GENOMIC DNA]</scope>
    <source>
        <strain evidence="2 3">ZH6</strain>
    </source>
</reference>
<evidence type="ECO:0000259" key="1">
    <source>
        <dbReference type="Pfam" id="PF13460"/>
    </source>
</evidence>
<feature type="domain" description="NAD(P)-binding" evidence="1">
    <location>
        <begin position="7"/>
        <end position="205"/>
    </location>
</feature>
<dbReference type="InterPro" id="IPR016040">
    <property type="entry name" value="NAD(P)-bd_dom"/>
</dbReference>
<dbReference type="InterPro" id="IPR036291">
    <property type="entry name" value="NAD(P)-bd_dom_sf"/>
</dbReference>
<dbReference type="OrthoDB" id="9790734at2"/>
<dbReference type="RefSeq" id="WP_117381121.1">
    <property type="nucleotide sequence ID" value="NZ_QWDE01000001.1"/>
</dbReference>
<accession>A0A3E2NTI4</accession>
<dbReference type="Pfam" id="PF13460">
    <property type="entry name" value="NAD_binding_10"/>
    <property type="match status" value="1"/>
</dbReference>
<sequence length="217" mass="24405">MTVLLLGGTGRTGKLILSELLARGHAVKVIVRNKNKISINSPVLAVFEGSTLDETLMRSAMNGCDAVISALNISRYSDFPWSRLRTPELLMSATIKNVIAIAKEMKLKRVIVLSAWGVNETMADIPWWFRWTIRYSNIKYGYLDHGRQEDLLAASDLDWTAVRPVGLINSKAKKEIKVILNRKDKPSIIISRLDVARFAVKILEENTFLRLAPAISW</sequence>
<dbReference type="PANTHER" id="PTHR15020">
    <property type="entry name" value="FLAVIN REDUCTASE-RELATED"/>
    <property type="match status" value="1"/>
</dbReference>
<dbReference type="Gene3D" id="3.40.50.720">
    <property type="entry name" value="NAD(P)-binding Rossmann-like Domain"/>
    <property type="match status" value="1"/>
</dbReference>
<proteinExistence type="predicted"/>
<keyword evidence="3" id="KW-1185">Reference proteome</keyword>
<dbReference type="AlphaFoldDB" id="A0A3E2NTI4"/>
<dbReference type="Proteomes" id="UP000260823">
    <property type="component" value="Unassembled WGS sequence"/>
</dbReference>
<gene>
    <name evidence="2" type="ORF">DYU05_00960</name>
</gene>
<organism evidence="2 3">
    <name type="scientific">Mucilaginibacter terrenus</name>
    <dbReference type="NCBI Taxonomy" id="2482727"/>
    <lineage>
        <taxon>Bacteria</taxon>
        <taxon>Pseudomonadati</taxon>
        <taxon>Bacteroidota</taxon>
        <taxon>Sphingobacteriia</taxon>
        <taxon>Sphingobacteriales</taxon>
        <taxon>Sphingobacteriaceae</taxon>
        <taxon>Mucilaginibacter</taxon>
    </lineage>
</organism>
<dbReference type="PANTHER" id="PTHR15020:SF50">
    <property type="entry name" value="UPF0659 PROTEIN YMR090W"/>
    <property type="match status" value="1"/>
</dbReference>
<protein>
    <submittedName>
        <fullName evidence="2">NAD-dependent epimerase/dehydratase family protein</fullName>
    </submittedName>
</protein>
<dbReference type="SUPFAM" id="SSF51735">
    <property type="entry name" value="NAD(P)-binding Rossmann-fold domains"/>
    <property type="match status" value="1"/>
</dbReference>
<comment type="caution">
    <text evidence="2">The sequence shown here is derived from an EMBL/GenBank/DDBJ whole genome shotgun (WGS) entry which is preliminary data.</text>
</comment>
<name>A0A3E2NTI4_9SPHI</name>